<dbReference type="SUPFAM" id="SSF52096">
    <property type="entry name" value="ClpP/crotonase"/>
    <property type="match status" value="1"/>
</dbReference>
<accession>A0ABW2KKD0</accession>
<keyword evidence="2" id="KW-1185">Reference proteome</keyword>
<organism evidence="1 2">
    <name type="scientific">Marinactinospora rubrisoli</name>
    <dbReference type="NCBI Taxonomy" id="2715399"/>
    <lineage>
        <taxon>Bacteria</taxon>
        <taxon>Bacillati</taxon>
        <taxon>Actinomycetota</taxon>
        <taxon>Actinomycetes</taxon>
        <taxon>Streptosporangiales</taxon>
        <taxon>Nocardiopsidaceae</taxon>
        <taxon>Marinactinospora</taxon>
    </lineage>
</organism>
<dbReference type="EMBL" id="JBHTBH010000008">
    <property type="protein sequence ID" value="MFC7329640.1"/>
    <property type="molecule type" value="Genomic_DNA"/>
</dbReference>
<evidence type="ECO:0000313" key="2">
    <source>
        <dbReference type="Proteomes" id="UP001596540"/>
    </source>
</evidence>
<proteinExistence type="predicted"/>
<dbReference type="InterPro" id="IPR029045">
    <property type="entry name" value="ClpP/crotonase-like_dom_sf"/>
</dbReference>
<evidence type="ECO:0000313" key="1">
    <source>
        <dbReference type="EMBL" id="MFC7329640.1"/>
    </source>
</evidence>
<dbReference type="Gene3D" id="3.90.226.10">
    <property type="entry name" value="2-enoyl-CoA Hydratase, Chain A, domain 1"/>
    <property type="match status" value="1"/>
</dbReference>
<evidence type="ECO:0008006" key="3">
    <source>
        <dbReference type="Google" id="ProtNLM"/>
    </source>
</evidence>
<comment type="caution">
    <text evidence="1">The sequence shown here is derived from an EMBL/GenBank/DDBJ whole genome shotgun (WGS) entry which is preliminary data.</text>
</comment>
<sequence length="84" mass="8978">MRPDDQALLRRDGDFATITMNRPERRDLSLDDMRELIAAFEEVAGSDAPGIALAGNGPVCCSGHDFADVANADLAGARELLDTC</sequence>
<dbReference type="Proteomes" id="UP001596540">
    <property type="component" value="Unassembled WGS sequence"/>
</dbReference>
<protein>
    <recommendedName>
        <fullName evidence="3">Enoyl-CoA hydratase</fullName>
    </recommendedName>
</protein>
<reference evidence="2" key="1">
    <citation type="journal article" date="2019" name="Int. J. Syst. Evol. Microbiol.">
        <title>The Global Catalogue of Microorganisms (GCM) 10K type strain sequencing project: providing services to taxonomists for standard genome sequencing and annotation.</title>
        <authorList>
            <consortium name="The Broad Institute Genomics Platform"/>
            <consortium name="The Broad Institute Genome Sequencing Center for Infectious Disease"/>
            <person name="Wu L."/>
            <person name="Ma J."/>
        </authorList>
    </citation>
    <scope>NUCLEOTIDE SEQUENCE [LARGE SCALE GENOMIC DNA]</scope>
    <source>
        <strain evidence="2">CGMCC 4.7382</strain>
    </source>
</reference>
<gene>
    <name evidence="1" type="ORF">ACFQRF_18065</name>
</gene>
<dbReference type="RefSeq" id="WP_379872284.1">
    <property type="nucleotide sequence ID" value="NZ_JBHTBH010000008.1"/>
</dbReference>
<name>A0ABW2KKD0_9ACTN</name>